<evidence type="ECO:0000256" key="8">
    <source>
        <dbReference type="ARBA" id="ARBA00022989"/>
    </source>
</evidence>
<keyword evidence="8 12" id="KW-1133">Transmembrane helix</keyword>
<dbReference type="STRING" id="1079859.SAMN04515674_11891"/>
<keyword evidence="11 14" id="KW-0407">Ion channel</keyword>
<keyword evidence="7" id="KW-0630">Potassium</keyword>
<dbReference type="Gene3D" id="1.20.120.350">
    <property type="entry name" value="Voltage-gated potassium channels. Chain C"/>
    <property type="match status" value="1"/>
</dbReference>
<keyword evidence="3" id="KW-0633">Potassium transport</keyword>
<dbReference type="InterPro" id="IPR003280">
    <property type="entry name" value="2pore_dom_K_chnl"/>
</dbReference>
<dbReference type="RefSeq" id="WP_092019450.1">
    <property type="nucleotide sequence ID" value="NZ_FOXH01000018.1"/>
</dbReference>
<evidence type="ECO:0000256" key="6">
    <source>
        <dbReference type="ARBA" id="ARBA00022882"/>
    </source>
</evidence>
<dbReference type="FunFam" id="1.10.287.70:FF:000028">
    <property type="entry name" value="potassium voltage-gated channel subfamily D member 3"/>
    <property type="match status" value="1"/>
</dbReference>
<keyword evidence="9" id="KW-0406">Ion transport</keyword>
<dbReference type="GO" id="GO:0001508">
    <property type="term" value="P:action potential"/>
    <property type="evidence" value="ECO:0007669"/>
    <property type="project" value="TreeGrafter"/>
</dbReference>
<keyword evidence="5" id="KW-0631">Potassium channel</keyword>
<dbReference type="Pfam" id="PF00520">
    <property type="entry name" value="Ion_trans"/>
    <property type="match status" value="1"/>
</dbReference>
<feature type="transmembrane region" description="Helical" evidence="12">
    <location>
        <begin position="21"/>
        <end position="42"/>
    </location>
</feature>
<dbReference type="SUPFAM" id="SSF81324">
    <property type="entry name" value="Voltage-gated potassium channels"/>
    <property type="match status" value="1"/>
</dbReference>
<evidence type="ECO:0000256" key="10">
    <source>
        <dbReference type="ARBA" id="ARBA00023136"/>
    </source>
</evidence>
<feature type="transmembrane region" description="Helical" evidence="12">
    <location>
        <begin position="218"/>
        <end position="242"/>
    </location>
</feature>
<keyword evidence="6" id="KW-0851">Voltage-gated channel</keyword>
<dbReference type="Gene3D" id="1.10.287.70">
    <property type="match status" value="1"/>
</dbReference>
<comment type="subcellular location">
    <subcellularLocation>
        <location evidence="1">Membrane</location>
        <topology evidence="1">Multi-pass membrane protein</topology>
    </subcellularLocation>
</comment>
<dbReference type="PRINTS" id="PR01333">
    <property type="entry name" value="2POREKCHANEL"/>
</dbReference>
<feature type="transmembrane region" description="Helical" evidence="12">
    <location>
        <begin position="157"/>
        <end position="178"/>
    </location>
</feature>
<dbReference type="PRINTS" id="PR00169">
    <property type="entry name" value="KCHANNEL"/>
</dbReference>
<keyword evidence="4 12" id="KW-0812">Transmembrane</keyword>
<dbReference type="OrthoDB" id="9799090at2"/>
<evidence type="ECO:0000256" key="3">
    <source>
        <dbReference type="ARBA" id="ARBA00022538"/>
    </source>
</evidence>
<evidence type="ECO:0000256" key="9">
    <source>
        <dbReference type="ARBA" id="ARBA00023065"/>
    </source>
</evidence>
<feature type="domain" description="Ion transport" evidence="13">
    <location>
        <begin position="24"/>
        <end position="245"/>
    </location>
</feature>
<dbReference type="GO" id="GO:0008076">
    <property type="term" value="C:voltage-gated potassium channel complex"/>
    <property type="evidence" value="ECO:0007669"/>
    <property type="project" value="InterPro"/>
</dbReference>
<accession>A0A1I5YFE2</accession>
<proteinExistence type="predicted"/>
<dbReference type="PANTHER" id="PTHR11537:SF254">
    <property type="entry name" value="POTASSIUM VOLTAGE-GATED CHANNEL PROTEIN SHAB"/>
    <property type="match status" value="1"/>
</dbReference>
<dbReference type="InterPro" id="IPR005821">
    <property type="entry name" value="Ion_trans_dom"/>
</dbReference>
<organism evidence="14 15">
    <name type="scientific">Pseudarcicella hirudinis</name>
    <dbReference type="NCBI Taxonomy" id="1079859"/>
    <lineage>
        <taxon>Bacteria</taxon>
        <taxon>Pseudomonadati</taxon>
        <taxon>Bacteroidota</taxon>
        <taxon>Cytophagia</taxon>
        <taxon>Cytophagales</taxon>
        <taxon>Flectobacillaceae</taxon>
        <taxon>Pseudarcicella</taxon>
    </lineage>
</organism>
<dbReference type="EMBL" id="FOXH01000018">
    <property type="protein sequence ID" value="SFQ42926.1"/>
    <property type="molecule type" value="Genomic_DNA"/>
</dbReference>
<gene>
    <name evidence="14" type="ORF">SAMN04515674_11891</name>
</gene>
<evidence type="ECO:0000256" key="11">
    <source>
        <dbReference type="ARBA" id="ARBA00023303"/>
    </source>
</evidence>
<dbReference type="GO" id="GO:0005249">
    <property type="term" value="F:voltage-gated potassium channel activity"/>
    <property type="evidence" value="ECO:0007669"/>
    <property type="project" value="InterPro"/>
</dbReference>
<reference evidence="14 15" key="1">
    <citation type="submission" date="2016-10" db="EMBL/GenBank/DDBJ databases">
        <authorList>
            <person name="de Groot N.N."/>
        </authorList>
    </citation>
    <scope>NUCLEOTIDE SEQUENCE [LARGE SCALE GENOMIC DNA]</scope>
    <source>
        <strain evidence="15">E92,LMG 26720,CCM 7988</strain>
    </source>
</reference>
<evidence type="ECO:0000256" key="5">
    <source>
        <dbReference type="ARBA" id="ARBA00022826"/>
    </source>
</evidence>
<feature type="transmembrane region" description="Helical" evidence="12">
    <location>
        <begin position="94"/>
        <end position="112"/>
    </location>
</feature>
<protein>
    <submittedName>
        <fullName evidence="14">Voltage-gated potassium channel</fullName>
    </submittedName>
</protein>
<evidence type="ECO:0000313" key="14">
    <source>
        <dbReference type="EMBL" id="SFQ42926.1"/>
    </source>
</evidence>
<keyword evidence="10 12" id="KW-0472">Membrane</keyword>
<evidence type="ECO:0000256" key="1">
    <source>
        <dbReference type="ARBA" id="ARBA00004141"/>
    </source>
</evidence>
<dbReference type="Proteomes" id="UP000199306">
    <property type="component" value="Unassembled WGS sequence"/>
</dbReference>
<feature type="transmembrane region" description="Helical" evidence="12">
    <location>
        <begin position="54"/>
        <end position="73"/>
    </location>
</feature>
<evidence type="ECO:0000256" key="4">
    <source>
        <dbReference type="ARBA" id="ARBA00022692"/>
    </source>
</evidence>
<evidence type="ECO:0000256" key="2">
    <source>
        <dbReference type="ARBA" id="ARBA00022448"/>
    </source>
</evidence>
<keyword evidence="2" id="KW-0813">Transport</keyword>
<keyword evidence="15" id="KW-1185">Reference proteome</keyword>
<evidence type="ECO:0000256" key="12">
    <source>
        <dbReference type="SAM" id="Phobius"/>
    </source>
</evidence>
<dbReference type="PANTHER" id="PTHR11537">
    <property type="entry name" value="VOLTAGE-GATED POTASSIUM CHANNEL"/>
    <property type="match status" value="1"/>
</dbReference>
<sequence>MTLRKKVYSILEVTREKKKGLAWFFDIFLLTIISLNTVAIILHTVKSIRQETDVFFVGFETFSVIFFSIEYLLRVWVCVENPKFQNPVWGRLRYMVSFTAIIDFLAIFPFYVSHFTTGSGLIRILRLFRIFRLFKFTRYIHALRVFENVFREKREELILSFVLMLFMLIISSSIMFYVEHDAQPKVFSSIPATLWWGVSTITTVGYGDTFPITPLGKFFAGVIAVSGVVMIALPTGILTSGFSEHISSRRKETHPHKFCPHCGKEIEKHT</sequence>
<evidence type="ECO:0000259" key="13">
    <source>
        <dbReference type="Pfam" id="PF00520"/>
    </source>
</evidence>
<dbReference type="InterPro" id="IPR028325">
    <property type="entry name" value="VG_K_chnl"/>
</dbReference>
<evidence type="ECO:0000313" key="15">
    <source>
        <dbReference type="Proteomes" id="UP000199306"/>
    </source>
</evidence>
<dbReference type="InterPro" id="IPR027359">
    <property type="entry name" value="Volt_channel_dom_sf"/>
</dbReference>
<evidence type="ECO:0000256" key="7">
    <source>
        <dbReference type="ARBA" id="ARBA00022958"/>
    </source>
</evidence>
<dbReference type="AlphaFoldDB" id="A0A1I5YFE2"/>
<name>A0A1I5YFE2_9BACT</name>